<keyword evidence="2" id="KW-1185">Reference proteome</keyword>
<name>A0AAP0QZ31_9ROSI</name>
<dbReference type="EMBL" id="JBCGBO010000002">
    <property type="protein sequence ID" value="KAK9223346.1"/>
    <property type="molecule type" value="Genomic_DNA"/>
</dbReference>
<comment type="caution">
    <text evidence="1">The sequence shown here is derived from an EMBL/GenBank/DDBJ whole genome shotgun (WGS) entry which is preliminary data.</text>
</comment>
<protein>
    <submittedName>
        <fullName evidence="1">Uncharacterized protein</fullName>
    </submittedName>
</protein>
<dbReference type="Proteomes" id="UP001428341">
    <property type="component" value="Unassembled WGS sequence"/>
</dbReference>
<evidence type="ECO:0000313" key="2">
    <source>
        <dbReference type="Proteomes" id="UP001428341"/>
    </source>
</evidence>
<dbReference type="AlphaFoldDB" id="A0AAP0QZ31"/>
<gene>
    <name evidence="1" type="ORF">WN944_011788</name>
</gene>
<organism evidence="1 2">
    <name type="scientific">Citrus x changshan-huyou</name>
    <dbReference type="NCBI Taxonomy" id="2935761"/>
    <lineage>
        <taxon>Eukaryota</taxon>
        <taxon>Viridiplantae</taxon>
        <taxon>Streptophyta</taxon>
        <taxon>Embryophyta</taxon>
        <taxon>Tracheophyta</taxon>
        <taxon>Spermatophyta</taxon>
        <taxon>Magnoliopsida</taxon>
        <taxon>eudicotyledons</taxon>
        <taxon>Gunneridae</taxon>
        <taxon>Pentapetalae</taxon>
        <taxon>rosids</taxon>
        <taxon>malvids</taxon>
        <taxon>Sapindales</taxon>
        <taxon>Rutaceae</taxon>
        <taxon>Aurantioideae</taxon>
        <taxon>Citrus</taxon>
    </lineage>
</organism>
<evidence type="ECO:0000313" key="1">
    <source>
        <dbReference type="EMBL" id="KAK9223346.1"/>
    </source>
</evidence>
<proteinExistence type="predicted"/>
<sequence>MMSNFNAIYRMLLKDEIETNYYPIFAEIMPSQRAEPYLTVVL</sequence>
<accession>A0AAP0QZ31</accession>
<reference evidence="1 2" key="1">
    <citation type="submission" date="2024-05" db="EMBL/GenBank/DDBJ databases">
        <title>Haplotype-resolved chromosome-level genome assembly of Huyou (Citrus changshanensis).</title>
        <authorList>
            <person name="Miao C."/>
            <person name="Chen W."/>
            <person name="Wu Y."/>
            <person name="Wang L."/>
            <person name="Zhao S."/>
            <person name="Grierson D."/>
            <person name="Xu C."/>
            <person name="Chen K."/>
        </authorList>
    </citation>
    <scope>NUCLEOTIDE SEQUENCE [LARGE SCALE GENOMIC DNA]</scope>
    <source>
        <strain evidence="1">01-14</strain>
        <tissue evidence="1">Leaf</tissue>
    </source>
</reference>